<evidence type="ECO:0000259" key="9">
    <source>
        <dbReference type="Pfam" id="PF26540"/>
    </source>
</evidence>
<comment type="pathway">
    <text evidence="7">Isoprenoid biosynthesis; isopentenyl diphosphate biosynthesis via DXP pathway; isopentenyl diphosphate from 1-deoxy-D-xylulose 5-phosphate: step 5/6.</text>
</comment>
<dbReference type="AlphaFoldDB" id="A0A1M6IBV5"/>
<comment type="similarity">
    <text evidence="7">Belongs to the IspG family.</text>
</comment>
<dbReference type="UniPathway" id="UPA00056">
    <property type="reaction ID" value="UER00096"/>
</dbReference>
<accession>A0A1M6IBV5</accession>
<dbReference type="InterPro" id="IPR058578">
    <property type="entry name" value="IspG_TIM"/>
</dbReference>
<dbReference type="PIRSF" id="PIRSF004640">
    <property type="entry name" value="IspG"/>
    <property type="match status" value="1"/>
</dbReference>
<dbReference type="FunFam" id="3.30.413.10:FF:000001">
    <property type="entry name" value="4-hydroxy-3-methylbut-2-en-1-yl diphosphate synthase (flavodoxin)"/>
    <property type="match status" value="1"/>
</dbReference>
<dbReference type="Pfam" id="PF04551">
    <property type="entry name" value="GcpE"/>
    <property type="match status" value="1"/>
</dbReference>
<evidence type="ECO:0000256" key="6">
    <source>
        <dbReference type="ARBA" id="ARBA00023229"/>
    </source>
</evidence>
<dbReference type="GO" id="GO:0016114">
    <property type="term" value="P:terpenoid biosynthetic process"/>
    <property type="evidence" value="ECO:0007669"/>
    <property type="project" value="InterPro"/>
</dbReference>
<dbReference type="NCBIfam" id="NF001540">
    <property type="entry name" value="PRK00366.1"/>
    <property type="match status" value="1"/>
</dbReference>
<feature type="binding site" evidence="7">
    <location>
        <position position="323"/>
    </location>
    <ligand>
        <name>[4Fe-4S] cluster</name>
        <dbReference type="ChEBI" id="CHEBI:49883"/>
    </ligand>
</feature>
<dbReference type="InterPro" id="IPR011005">
    <property type="entry name" value="Dihydropteroate_synth-like_sf"/>
</dbReference>
<gene>
    <name evidence="7" type="primary">ispG</name>
    <name evidence="10" type="ORF">SAMN05421803_10577</name>
</gene>
<dbReference type="GO" id="GO:0005506">
    <property type="term" value="F:iron ion binding"/>
    <property type="evidence" value="ECO:0007669"/>
    <property type="project" value="InterPro"/>
</dbReference>
<dbReference type="InterPro" id="IPR016425">
    <property type="entry name" value="IspG_bac"/>
</dbReference>
<evidence type="ECO:0000256" key="7">
    <source>
        <dbReference type="HAMAP-Rule" id="MF_00159"/>
    </source>
</evidence>
<dbReference type="InterPro" id="IPR004588">
    <property type="entry name" value="IspG_bac-typ"/>
</dbReference>
<keyword evidence="4 7" id="KW-0408">Iron</keyword>
<keyword evidence="6 7" id="KW-0414">Isoprene biosynthesis</keyword>
<dbReference type="RefSeq" id="WP_073378469.1">
    <property type="nucleotide sequence ID" value="NZ_FQZK01000005.1"/>
</dbReference>
<evidence type="ECO:0000313" key="10">
    <source>
        <dbReference type="EMBL" id="SHJ31910.1"/>
    </source>
</evidence>
<keyword evidence="2 7" id="KW-0479">Metal-binding</keyword>
<dbReference type="GO" id="GO:0141197">
    <property type="term" value="F:4-hydroxy-3-methylbut-2-enyl-diphosphate synthase activity (flavodoxin)"/>
    <property type="evidence" value="ECO:0007669"/>
    <property type="project" value="UniProtKB-EC"/>
</dbReference>
<comment type="catalytic activity">
    <reaction evidence="7">
        <text>(2E)-4-hydroxy-3-methylbut-2-enyl diphosphate + oxidized [flavodoxin] + H2O + 2 H(+) = 2-C-methyl-D-erythritol 2,4-cyclic diphosphate + reduced [flavodoxin]</text>
        <dbReference type="Rhea" id="RHEA:43604"/>
        <dbReference type="Rhea" id="RHEA-COMP:10622"/>
        <dbReference type="Rhea" id="RHEA-COMP:10623"/>
        <dbReference type="ChEBI" id="CHEBI:15377"/>
        <dbReference type="ChEBI" id="CHEBI:15378"/>
        <dbReference type="ChEBI" id="CHEBI:57618"/>
        <dbReference type="ChEBI" id="CHEBI:58210"/>
        <dbReference type="ChEBI" id="CHEBI:58483"/>
        <dbReference type="ChEBI" id="CHEBI:128753"/>
        <dbReference type="EC" id="1.17.7.3"/>
    </reaction>
</comment>
<name>A0A1M6IBV5_9ACTN</name>
<dbReference type="FunFam" id="3.20.20.20:FF:000003">
    <property type="entry name" value="4-hydroxy-3-methylbut-2-en-1-yl diphosphate synthase (flavodoxin)"/>
    <property type="match status" value="1"/>
</dbReference>
<evidence type="ECO:0000256" key="5">
    <source>
        <dbReference type="ARBA" id="ARBA00023014"/>
    </source>
</evidence>
<dbReference type="HAMAP" id="MF_00159">
    <property type="entry name" value="IspG"/>
    <property type="match status" value="1"/>
</dbReference>
<dbReference type="Gene3D" id="3.30.413.10">
    <property type="entry name" value="Sulfite Reductase Hemoprotein, domain 1"/>
    <property type="match status" value="1"/>
</dbReference>
<dbReference type="SUPFAM" id="SSF56014">
    <property type="entry name" value="Nitrite and sulphite reductase 4Fe-4S domain-like"/>
    <property type="match status" value="1"/>
</dbReference>
<feature type="binding site" evidence="7">
    <location>
        <position position="281"/>
    </location>
    <ligand>
        <name>[4Fe-4S] cluster</name>
        <dbReference type="ChEBI" id="CHEBI:49883"/>
    </ligand>
</feature>
<dbReference type="PANTHER" id="PTHR30454">
    <property type="entry name" value="4-HYDROXY-3-METHYLBUT-2-EN-1-YL DIPHOSPHATE SYNTHASE"/>
    <property type="match status" value="1"/>
</dbReference>
<evidence type="ECO:0000256" key="2">
    <source>
        <dbReference type="ARBA" id="ARBA00022723"/>
    </source>
</evidence>
<proteinExistence type="inferred from homology"/>
<feature type="domain" description="IspG TIM-barrel" evidence="8">
    <location>
        <begin position="22"/>
        <end position="262"/>
    </location>
</feature>
<reference evidence="10 11" key="1">
    <citation type="submission" date="2016-11" db="EMBL/GenBank/DDBJ databases">
        <authorList>
            <person name="Jaros S."/>
            <person name="Januszkiewicz K."/>
            <person name="Wedrychowicz H."/>
        </authorList>
    </citation>
    <scope>NUCLEOTIDE SEQUENCE [LARGE SCALE GENOMIC DNA]</scope>
    <source>
        <strain evidence="10 11">CGMCC 4.5723</strain>
    </source>
</reference>
<feature type="binding site" evidence="7">
    <location>
        <position position="284"/>
    </location>
    <ligand>
        <name>[4Fe-4S] cluster</name>
        <dbReference type="ChEBI" id="CHEBI:49883"/>
    </ligand>
</feature>
<dbReference type="InterPro" id="IPR058579">
    <property type="entry name" value="IspG_C"/>
</dbReference>
<keyword evidence="3 7" id="KW-0560">Oxidoreductase</keyword>
<keyword evidence="11" id="KW-1185">Reference proteome</keyword>
<feature type="binding site" evidence="7">
    <location>
        <position position="316"/>
    </location>
    <ligand>
        <name>[4Fe-4S] cluster</name>
        <dbReference type="ChEBI" id="CHEBI:49883"/>
    </ligand>
</feature>
<dbReference type="PANTHER" id="PTHR30454:SF0">
    <property type="entry name" value="4-HYDROXY-3-METHYLBUT-2-EN-1-YL DIPHOSPHATE SYNTHASE (FERREDOXIN), CHLOROPLASTIC"/>
    <property type="match status" value="1"/>
</dbReference>
<evidence type="ECO:0000256" key="4">
    <source>
        <dbReference type="ARBA" id="ARBA00023004"/>
    </source>
</evidence>
<dbReference type="Pfam" id="PF26540">
    <property type="entry name" value="GcpE_C"/>
    <property type="match status" value="1"/>
</dbReference>
<dbReference type="GO" id="GO:0046429">
    <property type="term" value="F:4-hydroxy-3-methylbut-2-en-1-yl diphosphate synthase activity (ferredoxin)"/>
    <property type="evidence" value="ECO:0007669"/>
    <property type="project" value="UniProtKB-UniRule"/>
</dbReference>
<dbReference type="GO" id="GO:0019288">
    <property type="term" value="P:isopentenyl diphosphate biosynthetic process, methylerythritol 4-phosphate pathway"/>
    <property type="evidence" value="ECO:0007669"/>
    <property type="project" value="UniProtKB-UniRule"/>
</dbReference>
<dbReference type="EC" id="1.17.7.3" evidence="7"/>
<keyword evidence="1 7" id="KW-0004">4Fe-4S</keyword>
<organism evidence="10 11">
    <name type="scientific">Nocardiopsis flavescens</name>
    <dbReference type="NCBI Taxonomy" id="758803"/>
    <lineage>
        <taxon>Bacteria</taxon>
        <taxon>Bacillati</taxon>
        <taxon>Actinomycetota</taxon>
        <taxon>Actinomycetes</taxon>
        <taxon>Streptosporangiales</taxon>
        <taxon>Nocardiopsidaceae</taxon>
        <taxon>Nocardiopsis</taxon>
    </lineage>
</organism>
<dbReference type="GO" id="GO:0051539">
    <property type="term" value="F:4 iron, 4 sulfur cluster binding"/>
    <property type="evidence" value="ECO:0007669"/>
    <property type="project" value="UniProtKB-UniRule"/>
</dbReference>
<dbReference type="InterPro" id="IPR045854">
    <property type="entry name" value="NO2/SO3_Rdtase_4Fe4S_sf"/>
</dbReference>
<evidence type="ECO:0000259" key="8">
    <source>
        <dbReference type="Pfam" id="PF04551"/>
    </source>
</evidence>
<evidence type="ECO:0000256" key="3">
    <source>
        <dbReference type="ARBA" id="ARBA00023002"/>
    </source>
</evidence>
<dbReference type="Gene3D" id="3.20.20.20">
    <property type="entry name" value="Dihydropteroate synthase-like"/>
    <property type="match status" value="1"/>
</dbReference>
<comment type="cofactor">
    <cofactor evidence="7">
        <name>[4Fe-4S] cluster</name>
        <dbReference type="ChEBI" id="CHEBI:49883"/>
    </cofactor>
    <text evidence="7">Binds 1 [4Fe-4S] cluster.</text>
</comment>
<dbReference type="NCBIfam" id="TIGR00612">
    <property type="entry name" value="ispG_gcpE"/>
    <property type="match status" value="1"/>
</dbReference>
<dbReference type="EMBL" id="FQZK01000005">
    <property type="protein sequence ID" value="SHJ31910.1"/>
    <property type="molecule type" value="Genomic_DNA"/>
</dbReference>
<evidence type="ECO:0000256" key="1">
    <source>
        <dbReference type="ARBA" id="ARBA00022485"/>
    </source>
</evidence>
<dbReference type="OrthoDB" id="9803214at2"/>
<feature type="domain" description="IspG C-terminal" evidence="9">
    <location>
        <begin position="277"/>
        <end position="363"/>
    </location>
</feature>
<keyword evidence="5 7" id="KW-0411">Iron-sulfur</keyword>
<dbReference type="SUPFAM" id="SSF51717">
    <property type="entry name" value="Dihydropteroate synthetase-like"/>
    <property type="match status" value="1"/>
</dbReference>
<sequence>MTTVDLGIPATPPRPLATRRKTRQIMVGNVPVGGDAPVSVQSMTTTRTSDINATLQQIAELTASGCQIVRVAVPTNDDADALPIIAKKSQIPVIADIHFQPKYVFQAIDAGCAAVRVNPGNIKKFDDKVAEIAKAAGDARVPIRIGVNAGSLDKRLLAKYGKATPEALVESALWECSLFEEHGFRDIKISVKHNDPVVMVNAYRQLASACDYPLHLGVTEAGPAFQGTIKSAVAFGALLSEGIGDTIRVSLSAPPAEEVKVGAQILESLGLRERGLEIVSCPSCGRAQVDVYTLAEEVTAGLEGMEVPLRVAVMGCVVNGPGEAREADLGVASGNGKGQIFVKGEVIKTVPESKIVETLIEEAMRIAEEMGEAGAESGTPTVAVAG</sequence>
<evidence type="ECO:0000313" key="11">
    <source>
        <dbReference type="Proteomes" id="UP000184452"/>
    </source>
</evidence>
<dbReference type="Proteomes" id="UP000184452">
    <property type="component" value="Unassembled WGS sequence"/>
</dbReference>
<comment type="function">
    <text evidence="7">Converts 2C-methyl-D-erythritol 2,4-cyclodiphosphate (ME-2,4cPP) into 1-hydroxy-2-methyl-2-(E)-butenyl 4-diphosphate.</text>
</comment>
<protein>
    <recommendedName>
        <fullName evidence="7">4-hydroxy-3-methylbut-2-en-1-yl diphosphate synthase (flavodoxin)</fullName>
        <ecNumber evidence="7">1.17.7.3</ecNumber>
    </recommendedName>
    <alternativeName>
        <fullName evidence="7">1-hydroxy-2-methyl-2-(E)-butenyl 4-diphosphate synthase</fullName>
    </alternativeName>
</protein>
<dbReference type="STRING" id="758803.SAMN05421803_10577"/>